<proteinExistence type="inferred from homology"/>
<evidence type="ECO:0000256" key="7">
    <source>
        <dbReference type="ARBA" id="ARBA00023170"/>
    </source>
</evidence>
<dbReference type="PANTHER" id="PTHR24241:SF59">
    <property type="entry name" value="ADIPOKINETIC HORMONE RECEPTOR, ISOFORM C"/>
    <property type="match status" value="1"/>
</dbReference>
<evidence type="ECO:0000313" key="13">
    <source>
        <dbReference type="Proteomes" id="UP001642540"/>
    </source>
</evidence>
<dbReference type="PROSITE" id="PS50262">
    <property type="entry name" value="G_PROTEIN_RECEP_F1_2"/>
    <property type="match status" value="1"/>
</dbReference>
<organism evidence="12 13">
    <name type="scientific">Orchesella dallaii</name>
    <dbReference type="NCBI Taxonomy" id="48710"/>
    <lineage>
        <taxon>Eukaryota</taxon>
        <taxon>Metazoa</taxon>
        <taxon>Ecdysozoa</taxon>
        <taxon>Arthropoda</taxon>
        <taxon>Hexapoda</taxon>
        <taxon>Collembola</taxon>
        <taxon>Entomobryomorpha</taxon>
        <taxon>Entomobryoidea</taxon>
        <taxon>Orchesellidae</taxon>
        <taxon>Orchesellinae</taxon>
        <taxon>Orchesella</taxon>
    </lineage>
</organism>
<feature type="transmembrane region" description="Helical" evidence="10">
    <location>
        <begin position="73"/>
        <end position="92"/>
    </location>
</feature>
<evidence type="ECO:0000256" key="1">
    <source>
        <dbReference type="ARBA" id="ARBA00004651"/>
    </source>
</evidence>
<dbReference type="InterPro" id="IPR017452">
    <property type="entry name" value="GPCR_Rhodpsn_7TM"/>
</dbReference>
<name>A0ABP1Q7D9_9HEXA</name>
<feature type="transmembrane region" description="Helical" evidence="10">
    <location>
        <begin position="192"/>
        <end position="213"/>
    </location>
</feature>
<gene>
    <name evidence="12" type="ORF">ODALV1_LOCUS8166</name>
</gene>
<protein>
    <recommendedName>
        <fullName evidence="11">G-protein coupled receptors family 1 profile domain-containing protein</fullName>
    </recommendedName>
</protein>
<dbReference type="Pfam" id="PF00001">
    <property type="entry name" value="7tm_1"/>
    <property type="match status" value="1"/>
</dbReference>
<comment type="similarity">
    <text evidence="2 8">Belongs to the G-protein coupled receptor 1 family.</text>
</comment>
<dbReference type="PRINTS" id="PR00237">
    <property type="entry name" value="GPCRRHODOPSN"/>
</dbReference>
<evidence type="ECO:0000256" key="4">
    <source>
        <dbReference type="ARBA" id="ARBA00022692"/>
    </source>
</evidence>
<dbReference type="InterPro" id="IPR000276">
    <property type="entry name" value="GPCR_Rhodpsn"/>
</dbReference>
<evidence type="ECO:0000256" key="6">
    <source>
        <dbReference type="ARBA" id="ARBA00023136"/>
    </source>
</evidence>
<keyword evidence="8" id="KW-0297">G-protein coupled receptor</keyword>
<feature type="domain" description="G-protein coupled receptors family 1 profile" evidence="11">
    <location>
        <begin position="86"/>
        <end position="363"/>
    </location>
</feature>
<keyword evidence="3" id="KW-1003">Cell membrane</keyword>
<evidence type="ECO:0000256" key="8">
    <source>
        <dbReference type="RuleBase" id="RU000688"/>
    </source>
</evidence>
<keyword evidence="8" id="KW-0807">Transducer</keyword>
<evidence type="ECO:0000256" key="5">
    <source>
        <dbReference type="ARBA" id="ARBA00022989"/>
    </source>
</evidence>
<keyword evidence="6 10" id="KW-0472">Membrane</keyword>
<comment type="caution">
    <text evidence="12">The sequence shown here is derived from an EMBL/GenBank/DDBJ whole genome shotgun (WGS) entry which is preliminary data.</text>
</comment>
<dbReference type="PROSITE" id="PS00237">
    <property type="entry name" value="G_PROTEIN_RECEP_F1_1"/>
    <property type="match status" value="1"/>
</dbReference>
<evidence type="ECO:0000313" key="12">
    <source>
        <dbReference type="EMBL" id="CAL8092279.1"/>
    </source>
</evidence>
<evidence type="ECO:0000259" key="11">
    <source>
        <dbReference type="PROSITE" id="PS50262"/>
    </source>
</evidence>
<evidence type="ECO:0000256" key="10">
    <source>
        <dbReference type="SAM" id="Phobius"/>
    </source>
</evidence>
<keyword evidence="13" id="KW-1185">Reference proteome</keyword>
<dbReference type="PANTHER" id="PTHR24241">
    <property type="entry name" value="NEUROPEPTIDE RECEPTOR-RELATED G-PROTEIN COUPLED RECEPTOR"/>
    <property type="match status" value="1"/>
</dbReference>
<feature type="transmembrane region" description="Helical" evidence="10">
    <location>
        <begin position="306"/>
        <end position="331"/>
    </location>
</feature>
<accession>A0ABP1Q7D9</accession>
<feature type="transmembrane region" description="Helical" evidence="10">
    <location>
        <begin position="238"/>
        <end position="267"/>
    </location>
</feature>
<dbReference type="Gene3D" id="1.20.1070.10">
    <property type="entry name" value="Rhodopsin 7-helix transmembrane proteins"/>
    <property type="match status" value="1"/>
</dbReference>
<evidence type="ECO:0000256" key="9">
    <source>
        <dbReference type="SAM" id="MobiDB-lite"/>
    </source>
</evidence>
<keyword evidence="5 10" id="KW-1133">Transmembrane helix</keyword>
<comment type="subcellular location">
    <subcellularLocation>
        <location evidence="1">Cell membrane</location>
        <topology evidence="1">Multi-pass membrane protein</topology>
    </subcellularLocation>
</comment>
<dbReference type="Proteomes" id="UP001642540">
    <property type="component" value="Unassembled WGS sequence"/>
</dbReference>
<sequence>MDSDVETDLSEVTAVDLPAFTFSSNLSSSISQIDIDIDSSNSEESLSHLVKKLETIGIAEIFKSLSVNSRNCVIAYVIMFIIGAPGNLYVFLSVGRQLWKRRMARASRIKVLIWHLALADLFVTFVVIPIEIFWRLTIQWYGGDTLCKTIQFFRAFGLYLSSMVIICISMDRFFAIVFPLKVLGGMQRVRNMLFTAWISSILFAIPQVIVFSVQSYPLYPTFRFCTNSHYFPTLNREILYNLVSLAVMYFAPLLVIIITYAMVFYTISSKSREHRRQNSQPRRSSTHLRRSDNASQITRARSKAMWVSMLIVTVFVLCWTPYVVMTLWYMFDFETAEKIADPRIKEALFVTAVSNSCLNPIIYGNYMNKCWRCIFLTSCPQVLGNPSTTVVTSTTPATSSRTNHHHVMNSSITMGQCGRGHCQRRVIEFGYEPSLAISHQVLLLGNYSENHEIY</sequence>
<keyword evidence="7 8" id="KW-0675">Receptor</keyword>
<keyword evidence="4 8" id="KW-0812">Transmembrane</keyword>
<reference evidence="12 13" key="1">
    <citation type="submission" date="2024-08" db="EMBL/GenBank/DDBJ databases">
        <authorList>
            <person name="Cucini C."/>
            <person name="Frati F."/>
        </authorList>
    </citation>
    <scope>NUCLEOTIDE SEQUENCE [LARGE SCALE GENOMIC DNA]</scope>
</reference>
<feature type="transmembrane region" description="Helical" evidence="10">
    <location>
        <begin position="156"/>
        <end position="180"/>
    </location>
</feature>
<dbReference type="EMBL" id="CAXLJM020000025">
    <property type="protein sequence ID" value="CAL8092279.1"/>
    <property type="molecule type" value="Genomic_DNA"/>
</dbReference>
<evidence type="ECO:0000256" key="3">
    <source>
        <dbReference type="ARBA" id="ARBA00022475"/>
    </source>
</evidence>
<feature type="transmembrane region" description="Helical" evidence="10">
    <location>
        <begin position="112"/>
        <end position="136"/>
    </location>
</feature>
<feature type="region of interest" description="Disordered" evidence="9">
    <location>
        <begin position="274"/>
        <end position="295"/>
    </location>
</feature>
<evidence type="ECO:0000256" key="2">
    <source>
        <dbReference type="ARBA" id="ARBA00010663"/>
    </source>
</evidence>
<dbReference type="SUPFAM" id="SSF81321">
    <property type="entry name" value="Family A G protein-coupled receptor-like"/>
    <property type="match status" value="1"/>
</dbReference>